<evidence type="ECO:0000256" key="2">
    <source>
        <dbReference type="ARBA" id="ARBA00005179"/>
    </source>
</evidence>
<dbReference type="InterPro" id="IPR036396">
    <property type="entry name" value="Cyt_P450_sf"/>
</dbReference>
<feature type="binding site" description="axial binding residue" evidence="9">
    <location>
        <position position="480"/>
    </location>
    <ligand>
        <name>heme</name>
        <dbReference type="ChEBI" id="CHEBI:30413"/>
    </ligand>
    <ligandPart>
        <name>Fe</name>
        <dbReference type="ChEBI" id="CHEBI:18248"/>
    </ligandPart>
</feature>
<dbReference type="InterPro" id="IPR001128">
    <property type="entry name" value="Cyt_P450"/>
</dbReference>
<keyword evidence="8" id="KW-0503">Monooxygenase</keyword>
<dbReference type="PRINTS" id="PR00463">
    <property type="entry name" value="EP450I"/>
</dbReference>
<dbReference type="PANTHER" id="PTHR24305">
    <property type="entry name" value="CYTOCHROME P450"/>
    <property type="match status" value="1"/>
</dbReference>
<organism evidence="10 11">
    <name type="scientific">Heliocybe sulcata</name>
    <dbReference type="NCBI Taxonomy" id="5364"/>
    <lineage>
        <taxon>Eukaryota</taxon>
        <taxon>Fungi</taxon>
        <taxon>Dikarya</taxon>
        <taxon>Basidiomycota</taxon>
        <taxon>Agaricomycotina</taxon>
        <taxon>Agaricomycetes</taxon>
        <taxon>Gloeophyllales</taxon>
        <taxon>Gloeophyllaceae</taxon>
        <taxon>Heliocybe</taxon>
    </lineage>
</organism>
<protein>
    <submittedName>
        <fullName evidence="10">Cytochrome P450</fullName>
    </submittedName>
</protein>
<dbReference type="OrthoDB" id="1470350at2759"/>
<dbReference type="Proteomes" id="UP000305948">
    <property type="component" value="Unassembled WGS sequence"/>
</dbReference>
<dbReference type="InterPro" id="IPR050121">
    <property type="entry name" value="Cytochrome_P450_monoxygenase"/>
</dbReference>
<evidence type="ECO:0000256" key="3">
    <source>
        <dbReference type="ARBA" id="ARBA00010617"/>
    </source>
</evidence>
<evidence type="ECO:0000256" key="9">
    <source>
        <dbReference type="PIRSR" id="PIRSR602401-1"/>
    </source>
</evidence>
<reference evidence="10 11" key="1">
    <citation type="journal article" date="2019" name="Nat. Ecol. Evol.">
        <title>Megaphylogeny resolves global patterns of mushroom evolution.</title>
        <authorList>
            <person name="Varga T."/>
            <person name="Krizsan K."/>
            <person name="Foldi C."/>
            <person name="Dima B."/>
            <person name="Sanchez-Garcia M."/>
            <person name="Sanchez-Ramirez S."/>
            <person name="Szollosi G.J."/>
            <person name="Szarkandi J.G."/>
            <person name="Papp V."/>
            <person name="Albert L."/>
            <person name="Andreopoulos W."/>
            <person name="Angelini C."/>
            <person name="Antonin V."/>
            <person name="Barry K.W."/>
            <person name="Bougher N.L."/>
            <person name="Buchanan P."/>
            <person name="Buyck B."/>
            <person name="Bense V."/>
            <person name="Catcheside P."/>
            <person name="Chovatia M."/>
            <person name="Cooper J."/>
            <person name="Damon W."/>
            <person name="Desjardin D."/>
            <person name="Finy P."/>
            <person name="Geml J."/>
            <person name="Haridas S."/>
            <person name="Hughes K."/>
            <person name="Justo A."/>
            <person name="Karasinski D."/>
            <person name="Kautmanova I."/>
            <person name="Kiss B."/>
            <person name="Kocsube S."/>
            <person name="Kotiranta H."/>
            <person name="LaButti K.M."/>
            <person name="Lechner B.E."/>
            <person name="Liimatainen K."/>
            <person name="Lipzen A."/>
            <person name="Lukacs Z."/>
            <person name="Mihaltcheva S."/>
            <person name="Morgado L.N."/>
            <person name="Niskanen T."/>
            <person name="Noordeloos M.E."/>
            <person name="Ohm R.A."/>
            <person name="Ortiz-Santana B."/>
            <person name="Ovrebo C."/>
            <person name="Racz N."/>
            <person name="Riley R."/>
            <person name="Savchenko A."/>
            <person name="Shiryaev A."/>
            <person name="Soop K."/>
            <person name="Spirin V."/>
            <person name="Szebenyi C."/>
            <person name="Tomsovsky M."/>
            <person name="Tulloss R.E."/>
            <person name="Uehling J."/>
            <person name="Grigoriev I.V."/>
            <person name="Vagvolgyi C."/>
            <person name="Papp T."/>
            <person name="Martin F.M."/>
            <person name="Miettinen O."/>
            <person name="Hibbett D.S."/>
            <person name="Nagy L.G."/>
        </authorList>
    </citation>
    <scope>NUCLEOTIDE SEQUENCE [LARGE SCALE GENOMIC DNA]</scope>
    <source>
        <strain evidence="10 11">OMC1185</strain>
    </source>
</reference>
<evidence type="ECO:0000313" key="11">
    <source>
        <dbReference type="Proteomes" id="UP000305948"/>
    </source>
</evidence>
<dbReference type="GO" id="GO:0004497">
    <property type="term" value="F:monooxygenase activity"/>
    <property type="evidence" value="ECO:0007669"/>
    <property type="project" value="UniProtKB-KW"/>
</dbReference>
<evidence type="ECO:0000256" key="4">
    <source>
        <dbReference type="ARBA" id="ARBA00022617"/>
    </source>
</evidence>
<dbReference type="CDD" id="cd11069">
    <property type="entry name" value="CYP_FUM15-like"/>
    <property type="match status" value="1"/>
</dbReference>
<evidence type="ECO:0000256" key="1">
    <source>
        <dbReference type="ARBA" id="ARBA00001971"/>
    </source>
</evidence>
<dbReference type="Pfam" id="PF00067">
    <property type="entry name" value="p450"/>
    <property type="match status" value="1"/>
</dbReference>
<sequence length="549" mass="61300">MAVAIKELTFVSGFCLLTWVVLRKLLRGSTLDSIPGPKAESWWAGHLGQLFSFDAWDFHQTIVEEYGGIVKLNSFFGGKALYISDPLALHHVVVKQQHIFDKHPADYAIFNLMFGQGLLSTAGDPHRKQRKMLNPVFSTAHLRHMVPTFHGIAKQLRKIIAENVVHGPQDIDMMHWLTHTALELVGQAGLGVQFDLLHEGATSPYADAIKCLGPVCFEHPVLLLLAPLMVKIGTPGFRRFVVEHAPFTVVQRMKEIADIMEQTSVDVYHSRLAALEKDGGADDSFEDKSILSILVKANMKASLEDRLSEAEVIGQLTTLMFAAMDTTSSALGRILHLLAQNPTVQDRLRQELNEAVRDSDLSYDELDGLPFLDAICRETSRFYCTVPFTGRSAMEDTILPLSSPIKDVNGREMKEVFVPEGTRIYTGIMAANRSKEIWGDDADQWKPERWLEPLPESVRGAHLPGVYSNMMTFLGGSRACIGFKFAELEMKVVLANLVNAFRFTLSEKEAFWRMGLIVTPGVKGSRKPEPQLFLRVESIDSHVEDCPLS</sequence>
<comment type="similarity">
    <text evidence="3">Belongs to the cytochrome P450 family.</text>
</comment>
<dbReference type="STRING" id="5364.A0A5C3MTN3"/>
<accession>A0A5C3MTN3</accession>
<comment type="cofactor">
    <cofactor evidence="1 9">
        <name>heme</name>
        <dbReference type="ChEBI" id="CHEBI:30413"/>
    </cofactor>
</comment>
<dbReference type="Gene3D" id="1.10.630.10">
    <property type="entry name" value="Cytochrome P450"/>
    <property type="match status" value="1"/>
</dbReference>
<keyword evidence="5 9" id="KW-0479">Metal-binding</keyword>
<evidence type="ECO:0000256" key="5">
    <source>
        <dbReference type="ARBA" id="ARBA00022723"/>
    </source>
</evidence>
<dbReference type="InterPro" id="IPR002401">
    <property type="entry name" value="Cyt_P450_E_grp-I"/>
</dbReference>
<keyword evidence="11" id="KW-1185">Reference proteome</keyword>
<evidence type="ECO:0000256" key="6">
    <source>
        <dbReference type="ARBA" id="ARBA00023002"/>
    </source>
</evidence>
<dbReference type="SUPFAM" id="SSF48264">
    <property type="entry name" value="Cytochrome P450"/>
    <property type="match status" value="1"/>
</dbReference>
<dbReference type="AlphaFoldDB" id="A0A5C3MTN3"/>
<dbReference type="PANTHER" id="PTHR24305:SF166">
    <property type="entry name" value="CYTOCHROME P450 12A4, MITOCHONDRIAL-RELATED"/>
    <property type="match status" value="1"/>
</dbReference>
<proteinExistence type="inferred from homology"/>
<gene>
    <name evidence="10" type="ORF">OE88DRAFT_1762216</name>
</gene>
<name>A0A5C3MTN3_9AGAM</name>
<dbReference type="GO" id="GO:0016705">
    <property type="term" value="F:oxidoreductase activity, acting on paired donors, with incorporation or reduction of molecular oxygen"/>
    <property type="evidence" value="ECO:0007669"/>
    <property type="project" value="InterPro"/>
</dbReference>
<dbReference type="GO" id="GO:0005506">
    <property type="term" value="F:iron ion binding"/>
    <property type="evidence" value="ECO:0007669"/>
    <property type="project" value="InterPro"/>
</dbReference>
<evidence type="ECO:0000256" key="7">
    <source>
        <dbReference type="ARBA" id="ARBA00023004"/>
    </source>
</evidence>
<comment type="pathway">
    <text evidence="2">Secondary metabolite biosynthesis.</text>
</comment>
<dbReference type="EMBL" id="ML213520">
    <property type="protein sequence ID" value="TFK48185.1"/>
    <property type="molecule type" value="Genomic_DNA"/>
</dbReference>
<keyword evidence="6" id="KW-0560">Oxidoreductase</keyword>
<keyword evidence="7 9" id="KW-0408">Iron</keyword>
<dbReference type="GO" id="GO:0020037">
    <property type="term" value="F:heme binding"/>
    <property type="evidence" value="ECO:0007669"/>
    <property type="project" value="InterPro"/>
</dbReference>
<keyword evidence="4 9" id="KW-0349">Heme</keyword>
<evidence type="ECO:0000256" key="8">
    <source>
        <dbReference type="ARBA" id="ARBA00023033"/>
    </source>
</evidence>
<dbReference type="PRINTS" id="PR00385">
    <property type="entry name" value="P450"/>
</dbReference>
<evidence type="ECO:0000313" key="10">
    <source>
        <dbReference type="EMBL" id="TFK48185.1"/>
    </source>
</evidence>